<proteinExistence type="predicted"/>
<evidence type="ECO:0000256" key="2">
    <source>
        <dbReference type="SAM" id="Phobius"/>
    </source>
</evidence>
<evidence type="ECO:0000313" key="5">
    <source>
        <dbReference type="Proteomes" id="UP000323426"/>
    </source>
</evidence>
<name>A0A5M6D8V1_9BACT</name>
<keyword evidence="5" id="KW-1185">Reference proteome</keyword>
<reference evidence="4 5" key="1">
    <citation type="submission" date="2019-09" db="EMBL/GenBank/DDBJ databases">
        <title>Genome sequence and assembly of Adhaeribacter sp.</title>
        <authorList>
            <person name="Chhetri G."/>
        </authorList>
    </citation>
    <scope>NUCLEOTIDE SEQUENCE [LARGE SCALE GENOMIC DNA]</scope>
    <source>
        <strain evidence="4 5">DK36</strain>
    </source>
</reference>
<evidence type="ECO:0000256" key="3">
    <source>
        <dbReference type="SAM" id="SignalP"/>
    </source>
</evidence>
<gene>
    <name evidence="4" type="ORF">F0145_15275</name>
</gene>
<dbReference type="AlphaFoldDB" id="A0A5M6D8V1"/>
<accession>A0A5M6D8V1</accession>
<feature type="transmembrane region" description="Helical" evidence="2">
    <location>
        <begin position="143"/>
        <end position="167"/>
    </location>
</feature>
<sequence>MKAIFLLSSILLFSAGVVFAQAPAQKATAAQPKNNTLQQQFNSLKYLSSTHKEFNQDYKVVKLNRLDGFWRNVADTLKAREIKLKNARKDIEKELLQAKQSLQDQEKQLQILKQENAQKELAVQQSAHNVANISFLGLDMNKITFVILSWGIIAFLLIGLGILFYLYKNSKYVADEKVRSYNDIEQEFKNHKQTARDKELKIKRELQTEINRVEELKQEIALLRKQTQL</sequence>
<feature type="coiled-coil region" evidence="1">
    <location>
        <begin position="74"/>
        <end position="122"/>
    </location>
</feature>
<feature type="chain" id="PRO_5024416671" description="tRNA (Guanine-N1)-methyltransferase" evidence="3">
    <location>
        <begin position="21"/>
        <end position="229"/>
    </location>
</feature>
<comment type="caution">
    <text evidence="4">The sequence shown here is derived from an EMBL/GenBank/DDBJ whole genome shotgun (WGS) entry which is preliminary data.</text>
</comment>
<keyword evidence="1" id="KW-0175">Coiled coil</keyword>
<evidence type="ECO:0000313" key="4">
    <source>
        <dbReference type="EMBL" id="KAA5543941.1"/>
    </source>
</evidence>
<evidence type="ECO:0000256" key="1">
    <source>
        <dbReference type="SAM" id="Coils"/>
    </source>
</evidence>
<feature type="coiled-coil region" evidence="1">
    <location>
        <begin position="181"/>
        <end position="226"/>
    </location>
</feature>
<keyword evidence="3" id="KW-0732">Signal</keyword>
<dbReference type="RefSeq" id="WP_150089441.1">
    <property type="nucleotide sequence ID" value="NZ_VWSF01000012.1"/>
</dbReference>
<dbReference type="Proteomes" id="UP000323426">
    <property type="component" value="Unassembled WGS sequence"/>
</dbReference>
<keyword evidence="2" id="KW-0812">Transmembrane</keyword>
<dbReference type="EMBL" id="VWSF01000012">
    <property type="protein sequence ID" value="KAA5543941.1"/>
    <property type="molecule type" value="Genomic_DNA"/>
</dbReference>
<organism evidence="4 5">
    <name type="scientific">Adhaeribacter rhizoryzae</name>
    <dbReference type="NCBI Taxonomy" id="2607907"/>
    <lineage>
        <taxon>Bacteria</taxon>
        <taxon>Pseudomonadati</taxon>
        <taxon>Bacteroidota</taxon>
        <taxon>Cytophagia</taxon>
        <taxon>Cytophagales</taxon>
        <taxon>Hymenobacteraceae</taxon>
        <taxon>Adhaeribacter</taxon>
    </lineage>
</organism>
<evidence type="ECO:0008006" key="6">
    <source>
        <dbReference type="Google" id="ProtNLM"/>
    </source>
</evidence>
<protein>
    <recommendedName>
        <fullName evidence="6">tRNA (Guanine-N1)-methyltransferase</fullName>
    </recommendedName>
</protein>
<feature type="signal peptide" evidence="3">
    <location>
        <begin position="1"/>
        <end position="20"/>
    </location>
</feature>
<keyword evidence="2" id="KW-0472">Membrane</keyword>
<keyword evidence="2" id="KW-1133">Transmembrane helix</keyword>